<dbReference type="RefSeq" id="WP_124968900.1">
    <property type="nucleotide sequence ID" value="NZ_RQVS01000001.1"/>
</dbReference>
<feature type="domain" description="YlxR" evidence="1">
    <location>
        <begin position="5"/>
        <end position="72"/>
    </location>
</feature>
<gene>
    <name evidence="2" type="ORF">EG850_00855</name>
</gene>
<keyword evidence="3" id="KW-1185">Reference proteome</keyword>
<dbReference type="InterPro" id="IPR037465">
    <property type="entry name" value="YlxR"/>
</dbReference>
<dbReference type="InterPro" id="IPR007393">
    <property type="entry name" value="YlxR_dom"/>
</dbReference>
<evidence type="ECO:0000259" key="1">
    <source>
        <dbReference type="Pfam" id="PF04296"/>
    </source>
</evidence>
<dbReference type="PANTHER" id="PTHR34215:SF1">
    <property type="entry name" value="YLXR DOMAIN-CONTAINING PROTEIN"/>
    <property type="match status" value="1"/>
</dbReference>
<organism evidence="2 3">
    <name type="scientific">Gulosibacter macacae</name>
    <dbReference type="NCBI Taxonomy" id="2488791"/>
    <lineage>
        <taxon>Bacteria</taxon>
        <taxon>Bacillati</taxon>
        <taxon>Actinomycetota</taxon>
        <taxon>Actinomycetes</taxon>
        <taxon>Micrococcales</taxon>
        <taxon>Microbacteriaceae</taxon>
        <taxon>Gulosibacter</taxon>
    </lineage>
</organism>
<dbReference type="Gene3D" id="3.30.1230.10">
    <property type="entry name" value="YlxR-like"/>
    <property type="match status" value="1"/>
</dbReference>
<dbReference type="OrthoDB" id="5244965at2"/>
<dbReference type="EMBL" id="RQVS01000001">
    <property type="protein sequence ID" value="RRJ88726.1"/>
    <property type="molecule type" value="Genomic_DNA"/>
</dbReference>
<dbReference type="Proteomes" id="UP000274391">
    <property type="component" value="Unassembled WGS sequence"/>
</dbReference>
<dbReference type="SUPFAM" id="SSF64376">
    <property type="entry name" value="YlxR-like"/>
    <property type="match status" value="1"/>
</dbReference>
<accession>A0A3P3W480</accession>
<name>A0A3P3W480_9MICO</name>
<evidence type="ECO:0000313" key="3">
    <source>
        <dbReference type="Proteomes" id="UP000274391"/>
    </source>
</evidence>
<reference evidence="2 3" key="1">
    <citation type="submission" date="2018-11" db="EMBL/GenBank/DDBJ databases">
        <title>YIM 102482-1 draft genome.</title>
        <authorList>
            <person name="Li G."/>
            <person name="Jiang Y."/>
        </authorList>
    </citation>
    <scope>NUCLEOTIDE SEQUENCE [LARGE SCALE GENOMIC DNA]</scope>
    <source>
        <strain evidence="2 3">YIM 102482-1</strain>
    </source>
</reference>
<dbReference type="AlphaFoldDB" id="A0A3P3W480"/>
<sequence>MSQVRTCIGCRSRASRTALLRVVVADNRLSLDATASAPGRGAWVHPTVSCIATALERRAFRRALRVGDVDESEVRAYADKLSEAPVSDVTAKVDRTMDQS</sequence>
<dbReference type="InterPro" id="IPR035931">
    <property type="entry name" value="YlxR-like_sf"/>
</dbReference>
<evidence type="ECO:0000313" key="2">
    <source>
        <dbReference type="EMBL" id="RRJ88726.1"/>
    </source>
</evidence>
<protein>
    <submittedName>
        <fullName evidence="2">YlxR family protein</fullName>
    </submittedName>
</protein>
<dbReference type="Pfam" id="PF04296">
    <property type="entry name" value="YlxR"/>
    <property type="match status" value="1"/>
</dbReference>
<comment type="caution">
    <text evidence="2">The sequence shown here is derived from an EMBL/GenBank/DDBJ whole genome shotgun (WGS) entry which is preliminary data.</text>
</comment>
<dbReference type="PANTHER" id="PTHR34215">
    <property type="entry name" value="BLL0784 PROTEIN"/>
    <property type="match status" value="1"/>
</dbReference>
<proteinExistence type="predicted"/>